<proteinExistence type="predicted"/>
<organism evidence="2 3">
    <name type="scientific">Candidatus Taylorbacteria bacterium RIFCSPHIGHO2_01_FULL_51_15</name>
    <dbReference type="NCBI Taxonomy" id="1802304"/>
    <lineage>
        <taxon>Bacteria</taxon>
        <taxon>Candidatus Tayloriibacteriota</taxon>
    </lineage>
</organism>
<accession>A0A1G2MD42</accession>
<feature type="signal peptide" evidence="1">
    <location>
        <begin position="1"/>
        <end position="20"/>
    </location>
</feature>
<gene>
    <name evidence="2" type="ORF">A2849_02700</name>
</gene>
<protein>
    <recommendedName>
        <fullName evidence="4">DUF5666 domain-containing protein</fullName>
    </recommendedName>
</protein>
<name>A0A1G2MD42_9BACT</name>
<dbReference type="AlphaFoldDB" id="A0A1G2MD42"/>
<evidence type="ECO:0000313" key="3">
    <source>
        <dbReference type="Proteomes" id="UP000178121"/>
    </source>
</evidence>
<evidence type="ECO:0008006" key="4">
    <source>
        <dbReference type="Google" id="ProtNLM"/>
    </source>
</evidence>
<dbReference type="EMBL" id="MHRI01000003">
    <property type="protein sequence ID" value="OHA21817.1"/>
    <property type="molecule type" value="Genomic_DNA"/>
</dbReference>
<dbReference type="Proteomes" id="UP000178121">
    <property type="component" value="Unassembled WGS sequence"/>
</dbReference>
<evidence type="ECO:0000313" key="2">
    <source>
        <dbReference type="EMBL" id="OHA21817.1"/>
    </source>
</evidence>
<reference evidence="2 3" key="1">
    <citation type="journal article" date="2016" name="Nat. Commun.">
        <title>Thousands of microbial genomes shed light on interconnected biogeochemical processes in an aquifer system.</title>
        <authorList>
            <person name="Anantharaman K."/>
            <person name="Brown C.T."/>
            <person name="Hug L.A."/>
            <person name="Sharon I."/>
            <person name="Castelle C.J."/>
            <person name="Probst A.J."/>
            <person name="Thomas B.C."/>
            <person name="Singh A."/>
            <person name="Wilkins M.J."/>
            <person name="Karaoz U."/>
            <person name="Brodie E.L."/>
            <person name="Williams K.H."/>
            <person name="Hubbard S.S."/>
            <person name="Banfield J.F."/>
        </authorList>
    </citation>
    <scope>NUCLEOTIDE SEQUENCE [LARGE SCALE GENOMIC DNA]</scope>
</reference>
<evidence type="ECO:0000256" key="1">
    <source>
        <dbReference type="SAM" id="SignalP"/>
    </source>
</evidence>
<feature type="chain" id="PRO_5009583646" description="DUF5666 domain-containing protein" evidence="1">
    <location>
        <begin position="21"/>
        <end position="307"/>
    </location>
</feature>
<keyword evidence="1" id="KW-0732">Signal</keyword>
<sequence length="307" mass="33340">MRKICIVGLFLLALPSLSFAATNYDPQSVGAGNPELHIKPDGSVVLRSARVDQIAGTTLYLGIVWGAVPMRFTMKTDSRTTLTKRFGGSALIPQIRIGDYIDVEGEFFVGSDFFGVNALRVKDWSLQEEAGAFSGVIAEVLSDERFTLLTPSKQTISVRLSTTSAVSISKGAVTIPFGRLRKGDAIPLISGVYDHAQNRLTADKILIYQAKSEFTPRNFEGTLKRVDAGAAPEDTSSAKLVVAVGGVEYTVLVGPTTEVLSKNRKKVVLGRFVVGDTIRFYGAVKEEDKILRDELIVEAKVIRNLNL</sequence>
<comment type="caution">
    <text evidence="2">The sequence shown here is derived from an EMBL/GenBank/DDBJ whole genome shotgun (WGS) entry which is preliminary data.</text>
</comment>